<keyword evidence="6" id="KW-0805">Transcription regulation</keyword>
<keyword evidence="5" id="KW-0862">Zinc</keyword>
<comment type="caution">
    <text evidence="11">The sequence shown here is derived from an EMBL/GenBank/DDBJ whole genome shotgun (WGS) entry which is preliminary data.</text>
</comment>
<protein>
    <submittedName>
        <fullName evidence="11">Zinc finger, B-box</fullName>
    </submittedName>
</protein>
<dbReference type="Proteomes" id="UP000245207">
    <property type="component" value="Unassembled WGS sequence"/>
</dbReference>
<evidence type="ECO:0000259" key="10">
    <source>
        <dbReference type="PROSITE" id="PS50119"/>
    </source>
</evidence>
<proteinExistence type="predicted"/>
<dbReference type="GO" id="GO:0005634">
    <property type="term" value="C:nucleus"/>
    <property type="evidence" value="ECO:0007669"/>
    <property type="project" value="UniProtKB-SubCell"/>
</dbReference>
<keyword evidence="12" id="KW-1185">Reference proteome</keyword>
<evidence type="ECO:0000256" key="7">
    <source>
        <dbReference type="ARBA" id="ARBA00023163"/>
    </source>
</evidence>
<dbReference type="SMART" id="SM00336">
    <property type="entry name" value="BBOX"/>
    <property type="match status" value="2"/>
</dbReference>
<evidence type="ECO:0000256" key="3">
    <source>
        <dbReference type="ARBA" id="ARBA00022737"/>
    </source>
</evidence>
<dbReference type="PANTHER" id="PTHR31832">
    <property type="entry name" value="B-BOX ZINC FINGER PROTEIN 22"/>
    <property type="match status" value="1"/>
</dbReference>
<dbReference type="GO" id="GO:0000976">
    <property type="term" value="F:transcription cis-regulatory region binding"/>
    <property type="evidence" value="ECO:0007669"/>
    <property type="project" value="UniProtKB-ARBA"/>
</dbReference>
<evidence type="ECO:0000256" key="9">
    <source>
        <dbReference type="PROSITE-ProRule" id="PRU00024"/>
    </source>
</evidence>
<accession>A0A2U1M1Z4</accession>
<dbReference type="Pfam" id="PF00643">
    <property type="entry name" value="zf-B_box"/>
    <property type="match status" value="1"/>
</dbReference>
<dbReference type="InterPro" id="IPR051979">
    <property type="entry name" value="B-box_zinc_finger"/>
</dbReference>
<evidence type="ECO:0000256" key="8">
    <source>
        <dbReference type="ARBA" id="ARBA00023242"/>
    </source>
</evidence>
<evidence type="ECO:0000256" key="5">
    <source>
        <dbReference type="ARBA" id="ARBA00022833"/>
    </source>
</evidence>
<dbReference type="Gene3D" id="3.30.160.60">
    <property type="entry name" value="Classic Zinc Finger"/>
    <property type="match status" value="1"/>
</dbReference>
<evidence type="ECO:0000256" key="6">
    <source>
        <dbReference type="ARBA" id="ARBA00023015"/>
    </source>
</evidence>
<keyword evidence="7" id="KW-0804">Transcription</keyword>
<evidence type="ECO:0000313" key="12">
    <source>
        <dbReference type="Proteomes" id="UP000245207"/>
    </source>
</evidence>
<evidence type="ECO:0000256" key="2">
    <source>
        <dbReference type="ARBA" id="ARBA00022723"/>
    </source>
</evidence>
<name>A0A2U1M1Z4_ARTAN</name>
<dbReference type="PROSITE" id="PS50119">
    <property type="entry name" value="ZF_BBOX"/>
    <property type="match status" value="2"/>
</dbReference>
<reference evidence="11 12" key="1">
    <citation type="journal article" date="2018" name="Mol. Plant">
        <title>The genome of Artemisia annua provides insight into the evolution of Asteraceae family and artemisinin biosynthesis.</title>
        <authorList>
            <person name="Shen Q."/>
            <person name="Zhang L."/>
            <person name="Liao Z."/>
            <person name="Wang S."/>
            <person name="Yan T."/>
            <person name="Shi P."/>
            <person name="Liu M."/>
            <person name="Fu X."/>
            <person name="Pan Q."/>
            <person name="Wang Y."/>
            <person name="Lv Z."/>
            <person name="Lu X."/>
            <person name="Zhang F."/>
            <person name="Jiang W."/>
            <person name="Ma Y."/>
            <person name="Chen M."/>
            <person name="Hao X."/>
            <person name="Li L."/>
            <person name="Tang Y."/>
            <person name="Lv G."/>
            <person name="Zhou Y."/>
            <person name="Sun X."/>
            <person name="Brodelius P.E."/>
            <person name="Rose J.K.C."/>
            <person name="Tang K."/>
        </authorList>
    </citation>
    <scope>NUCLEOTIDE SEQUENCE [LARGE SCALE GENOMIC DNA]</scope>
    <source>
        <strain evidence="12">cv. Huhao1</strain>
        <tissue evidence="11">Leaf</tissue>
    </source>
</reference>
<gene>
    <name evidence="11" type="ORF">CTI12_AA428990</name>
</gene>
<evidence type="ECO:0000256" key="1">
    <source>
        <dbReference type="ARBA" id="ARBA00004123"/>
    </source>
</evidence>
<keyword evidence="8" id="KW-0539">Nucleus</keyword>
<feature type="domain" description="B box-type" evidence="10">
    <location>
        <begin position="53"/>
        <end position="100"/>
    </location>
</feature>
<keyword evidence="4 9" id="KW-0863">Zinc-finger</keyword>
<dbReference type="EMBL" id="PKPP01006800">
    <property type="protein sequence ID" value="PWA55282.1"/>
    <property type="molecule type" value="Genomic_DNA"/>
</dbReference>
<comment type="subcellular location">
    <subcellularLocation>
        <location evidence="1">Nucleus</location>
    </subcellularLocation>
</comment>
<organism evidence="11 12">
    <name type="scientific">Artemisia annua</name>
    <name type="common">Sweet wormwood</name>
    <dbReference type="NCBI Taxonomy" id="35608"/>
    <lineage>
        <taxon>Eukaryota</taxon>
        <taxon>Viridiplantae</taxon>
        <taxon>Streptophyta</taxon>
        <taxon>Embryophyta</taxon>
        <taxon>Tracheophyta</taxon>
        <taxon>Spermatophyta</taxon>
        <taxon>Magnoliopsida</taxon>
        <taxon>eudicotyledons</taxon>
        <taxon>Gunneridae</taxon>
        <taxon>Pentapetalae</taxon>
        <taxon>asterids</taxon>
        <taxon>campanulids</taxon>
        <taxon>Asterales</taxon>
        <taxon>Asteraceae</taxon>
        <taxon>Asteroideae</taxon>
        <taxon>Anthemideae</taxon>
        <taxon>Artemisiinae</taxon>
        <taxon>Artemisia</taxon>
    </lineage>
</organism>
<feature type="domain" description="B box-type" evidence="10">
    <location>
        <begin position="1"/>
        <end position="47"/>
    </location>
</feature>
<dbReference type="InterPro" id="IPR000315">
    <property type="entry name" value="Znf_B-box"/>
</dbReference>
<dbReference type="AlphaFoldDB" id="A0A2U1M1Z4"/>
<dbReference type="FunFam" id="3.30.160.60:FF:000856">
    <property type="entry name" value="B-box zinc finger protein 21"/>
    <property type="match status" value="1"/>
</dbReference>
<dbReference type="GO" id="GO:0009640">
    <property type="term" value="P:photomorphogenesis"/>
    <property type="evidence" value="ECO:0007669"/>
    <property type="project" value="TreeGrafter"/>
</dbReference>
<dbReference type="PANTHER" id="PTHR31832:SF52">
    <property type="entry name" value="B-BOX ZINC FINGER PROTEIN 21"/>
    <property type="match status" value="1"/>
</dbReference>
<keyword evidence="2" id="KW-0479">Metal-binding</keyword>
<evidence type="ECO:0000256" key="4">
    <source>
        <dbReference type="ARBA" id="ARBA00022771"/>
    </source>
</evidence>
<dbReference type="InterPro" id="IPR049808">
    <property type="entry name" value="CONSTANS-like_Bbox1"/>
</dbReference>
<dbReference type="STRING" id="35608.A0A2U1M1Z4"/>
<dbReference type="OrthoDB" id="153872at2759"/>
<dbReference type="GO" id="GO:0006355">
    <property type="term" value="P:regulation of DNA-templated transcription"/>
    <property type="evidence" value="ECO:0007669"/>
    <property type="project" value="TreeGrafter"/>
</dbReference>
<sequence length="309" mass="33945">MRIICDVCNKDEASVYCSADEAALCCACDHRVHHANILAGKHPRFSLIQPSPKDSPICDICQEKKGLLFCQQDRAILCKDCDVAIHKVNEHTMNHNRFLHSGVKLSQATLLPTIETSVVPDQKPKSGGQERVSAPILNQKSQKTATSISTVPKYSLSNNSSSISEYLIETIPGWHVEDFLDSPPTFSKGYDDDLSVFWDEELLKGSISGSFSPETMGIWVPQAPPPAAPPPTLAPPQARVLNACQSHHYPNTGFGSQMINGSSLVFAPSNLNNKITKSSGKRRLDDGNCFTVPQMNPQAMIFKRSRTLR</sequence>
<evidence type="ECO:0000313" key="11">
    <source>
        <dbReference type="EMBL" id="PWA55282.1"/>
    </source>
</evidence>
<keyword evidence="3" id="KW-0677">Repeat</keyword>
<dbReference type="CDD" id="cd19821">
    <property type="entry name" value="Bbox1_BBX-like"/>
    <property type="match status" value="2"/>
</dbReference>
<dbReference type="GO" id="GO:0008270">
    <property type="term" value="F:zinc ion binding"/>
    <property type="evidence" value="ECO:0007669"/>
    <property type="project" value="UniProtKB-KW"/>
</dbReference>